<reference evidence="1" key="1">
    <citation type="journal article" date="2015" name="Nature">
        <title>Complex archaea that bridge the gap between prokaryotes and eukaryotes.</title>
        <authorList>
            <person name="Spang A."/>
            <person name="Saw J.H."/>
            <person name="Jorgensen S.L."/>
            <person name="Zaremba-Niedzwiedzka K."/>
            <person name="Martijn J."/>
            <person name="Lind A.E."/>
            <person name="van Eijk R."/>
            <person name="Schleper C."/>
            <person name="Guy L."/>
            <person name="Ettema T.J."/>
        </authorList>
    </citation>
    <scope>NUCLEOTIDE SEQUENCE</scope>
</reference>
<dbReference type="AlphaFoldDB" id="A0A0F9SFA1"/>
<gene>
    <name evidence="1" type="ORF">LCGC14_0858140</name>
</gene>
<organism evidence="1">
    <name type="scientific">marine sediment metagenome</name>
    <dbReference type="NCBI Taxonomy" id="412755"/>
    <lineage>
        <taxon>unclassified sequences</taxon>
        <taxon>metagenomes</taxon>
        <taxon>ecological metagenomes</taxon>
    </lineage>
</organism>
<proteinExistence type="predicted"/>
<accession>A0A0F9SFA1</accession>
<name>A0A0F9SFA1_9ZZZZ</name>
<sequence length="545" mass="60127">MLPSGRSDAARFSLDIARTGGEQVGAGLGALGAGVSDLSVSLARTERVKQAARDDAAFADAIAAENKLVFDEINKIRSTVYGSTDEINTDRERLGDLISGHRDLRLEGMSTRAGAAFSNSSKKSQVARQAQIENALYRKEIDVGRQSASLTIGQAYEIIFSDATSDAQKRDAFESIETTRGGYAEYFKSGELELLEEGMKISAYINVGKFDKARELAAKTKALGPVERGATLQNIDSAEARARNKAKTTSQFIQNAASDEMIEKLIEDPDFVGQEQFDALPFNEDNQKLWSKVLNDRTVALKSGELDPFLISDSIVNRAISTQLEQDVKNLPASEDIIRLIGKGLTPKEAQEYIETANRRRDKDDVLNVSATKDIFAYYQDLFELKAFANLTEKQIKIRKKGGIPVLTQEQLEDNATDLLEVKRDFTNYLKTNEADIKSGKITAGDIEVKGREIAAGPGGAQEKAVFGFWETFGTLTTFSPLIFLLKKSKAEKEFAEIKQAAVDKLLQVSPRSKNQFFEIVGKLKGLDTNKADEYLQKHRGKFNL</sequence>
<protein>
    <submittedName>
        <fullName evidence="1">Uncharacterized protein</fullName>
    </submittedName>
</protein>
<dbReference type="EMBL" id="LAZR01002592">
    <property type="protein sequence ID" value="KKN28063.1"/>
    <property type="molecule type" value="Genomic_DNA"/>
</dbReference>
<comment type="caution">
    <text evidence="1">The sequence shown here is derived from an EMBL/GenBank/DDBJ whole genome shotgun (WGS) entry which is preliminary data.</text>
</comment>
<evidence type="ECO:0000313" key="1">
    <source>
        <dbReference type="EMBL" id="KKN28063.1"/>
    </source>
</evidence>